<keyword evidence="3" id="KW-0378">Hydrolase</keyword>
<dbReference type="SUPFAM" id="SSF52799">
    <property type="entry name" value="(Phosphotyrosine protein) phosphatases II"/>
    <property type="match status" value="1"/>
</dbReference>
<dbReference type="AlphaFoldDB" id="A0A0Q3IC54"/>
<sequence>MSFTRINDRLTIAGQPGAQALAGLADQGFVAIVNNRPDGEEPGQVTGAAEKEAARDSGLAYSFIPVTMATITEADIRAFQKAVSGTKGPVYAHCRSGTRSLTLHVLGEVLDGRMKAEAVEAYGRSLGFDLSGAARWLSRRAMQAPLVKGFYEPRSGSIQYVVSDPATKRCAIIDPVHDFDEKSGATATTQADAILAYIAKEGLVVEWILDTHPHADHFSAAHYLKQKTGAPMAIGARVTSVQELWQPIYNWPALKTDGSQWDRLFADGDSFKIGNLEARVMLSPGHTLASVTYVIGDAAFVHDTLFMPDSGTARADFPGGSATALWASIQAILALPDETRLFTGHDYEPGGRAAKWESTVAEQKRSNPHVVGMTEERFVELRNVRDRTLPMPKLILHALQVNIRGGRLPEPEANGRRYLKIPLDALEGAAW</sequence>
<dbReference type="Gene3D" id="3.90.190.10">
    <property type="entry name" value="Protein tyrosine phosphatase superfamily"/>
    <property type="match status" value="1"/>
</dbReference>
<dbReference type="EMBL" id="FUYX01000009">
    <property type="protein sequence ID" value="SKB96295.1"/>
    <property type="molecule type" value="Genomic_DNA"/>
</dbReference>
<dbReference type="InterPro" id="IPR029021">
    <property type="entry name" value="Prot-tyrosine_phosphatase-like"/>
</dbReference>
<dbReference type="PANTHER" id="PTHR43084:SF1">
    <property type="entry name" value="PERSULFIDE DIOXYGENASE ETHE1, MITOCHONDRIAL"/>
    <property type="match status" value="1"/>
</dbReference>
<dbReference type="SMART" id="SM00849">
    <property type="entry name" value="Lactamase_B"/>
    <property type="match status" value="1"/>
</dbReference>
<evidence type="ECO:0000313" key="3">
    <source>
        <dbReference type="EMBL" id="KQK32495.1"/>
    </source>
</evidence>
<dbReference type="Pfam" id="PF00753">
    <property type="entry name" value="Lactamase_B"/>
    <property type="match status" value="1"/>
</dbReference>
<evidence type="ECO:0000313" key="4">
    <source>
        <dbReference type="EMBL" id="SKB96295.1"/>
    </source>
</evidence>
<dbReference type="CDD" id="cd14503">
    <property type="entry name" value="PTP-bact"/>
    <property type="match status" value="1"/>
</dbReference>
<evidence type="ECO:0000313" key="5">
    <source>
        <dbReference type="Proteomes" id="UP000051562"/>
    </source>
</evidence>
<reference evidence="4 6" key="2">
    <citation type="submission" date="2017-02" db="EMBL/GenBank/DDBJ databases">
        <authorList>
            <person name="Peterson S.W."/>
        </authorList>
    </citation>
    <scope>NUCLEOTIDE SEQUENCE [LARGE SCALE GENOMIC DNA]</scope>
    <source>
        <strain evidence="4 6">DSM 9653</strain>
    </source>
</reference>
<evidence type="ECO:0000256" key="1">
    <source>
        <dbReference type="ARBA" id="ARBA00022723"/>
    </source>
</evidence>
<dbReference type="Gene3D" id="3.60.15.10">
    <property type="entry name" value="Ribonuclease Z/Hydroxyacylglutathione hydrolase-like"/>
    <property type="match status" value="1"/>
</dbReference>
<dbReference type="NCBIfam" id="TIGR01244">
    <property type="entry name" value="TIGR01244 family sulfur transferase"/>
    <property type="match status" value="1"/>
</dbReference>
<proteinExistence type="predicted"/>
<dbReference type="OrthoDB" id="9784009at2"/>
<dbReference type="InterPro" id="IPR044528">
    <property type="entry name" value="POD-like_MBL-fold"/>
</dbReference>
<dbReference type="InterPro" id="IPR053449">
    <property type="entry name" value="MBL-like_hydrolase"/>
</dbReference>
<dbReference type="Pfam" id="PF04273">
    <property type="entry name" value="BLH_phosphatase"/>
    <property type="match status" value="1"/>
</dbReference>
<name>A0A0Q3IC54_9HYPH</name>
<evidence type="ECO:0000313" key="6">
    <source>
        <dbReference type="Proteomes" id="UP000190130"/>
    </source>
</evidence>
<dbReference type="Proteomes" id="UP000190130">
    <property type="component" value="Unassembled WGS sequence"/>
</dbReference>
<dbReference type="GO" id="GO:0046872">
    <property type="term" value="F:metal ion binding"/>
    <property type="evidence" value="ECO:0007669"/>
    <property type="project" value="UniProtKB-KW"/>
</dbReference>
<dbReference type="InterPro" id="IPR005939">
    <property type="entry name" value="BLH_phosphatase-like"/>
</dbReference>
<dbReference type="STRING" id="53254.SAMN05660750_03260"/>
<dbReference type="GO" id="GO:0016787">
    <property type="term" value="F:hydrolase activity"/>
    <property type="evidence" value="ECO:0007669"/>
    <property type="project" value="UniProtKB-KW"/>
</dbReference>
<dbReference type="GO" id="GO:0050313">
    <property type="term" value="F:sulfur dioxygenase activity"/>
    <property type="evidence" value="ECO:0007669"/>
    <property type="project" value="InterPro"/>
</dbReference>
<dbReference type="InterPro" id="IPR036866">
    <property type="entry name" value="RibonucZ/Hydroxyglut_hydro"/>
</dbReference>
<dbReference type="EMBL" id="LMAR01000001">
    <property type="protein sequence ID" value="KQK32495.1"/>
    <property type="molecule type" value="Genomic_DNA"/>
</dbReference>
<evidence type="ECO:0000259" key="2">
    <source>
        <dbReference type="SMART" id="SM00849"/>
    </source>
</evidence>
<accession>A0A0Q3IC54</accession>
<dbReference type="SUPFAM" id="SSF56281">
    <property type="entry name" value="Metallo-hydrolase/oxidoreductase"/>
    <property type="match status" value="1"/>
</dbReference>
<dbReference type="InterPro" id="IPR001279">
    <property type="entry name" value="Metallo-B-lactamas"/>
</dbReference>
<reference evidence="3 5" key="1">
    <citation type="submission" date="2015-10" db="EMBL/GenBank/DDBJ databases">
        <title>Draft genome of Bosea thiooxidans.</title>
        <authorList>
            <person name="Wang X."/>
        </authorList>
    </citation>
    <scope>NUCLEOTIDE SEQUENCE [LARGE SCALE GENOMIC DNA]</scope>
    <source>
        <strain evidence="3 5">CGMCC 9174</strain>
    </source>
</reference>
<dbReference type="NCBIfam" id="NF040641">
    <property type="entry name" value="bifunc_ST_SDO"/>
    <property type="match status" value="1"/>
</dbReference>
<keyword evidence="5" id="KW-1185">Reference proteome</keyword>
<dbReference type="GO" id="GO:0070813">
    <property type="term" value="P:hydrogen sulfide metabolic process"/>
    <property type="evidence" value="ECO:0007669"/>
    <property type="project" value="TreeGrafter"/>
</dbReference>
<dbReference type="GO" id="GO:0006749">
    <property type="term" value="P:glutathione metabolic process"/>
    <property type="evidence" value="ECO:0007669"/>
    <property type="project" value="InterPro"/>
</dbReference>
<dbReference type="CDD" id="cd07724">
    <property type="entry name" value="POD-like_MBL-fold"/>
    <property type="match status" value="1"/>
</dbReference>
<dbReference type="RefSeq" id="WP_055726440.1">
    <property type="nucleotide sequence ID" value="NZ_FUYX01000009.1"/>
</dbReference>
<gene>
    <name evidence="3" type="ORF">ARD30_01575</name>
    <name evidence="4" type="ORF">SAMN05660750_03260</name>
</gene>
<dbReference type="Proteomes" id="UP000051562">
    <property type="component" value="Unassembled WGS sequence"/>
</dbReference>
<organism evidence="3 5">
    <name type="scientific">Bosea thiooxidans</name>
    <dbReference type="NCBI Taxonomy" id="53254"/>
    <lineage>
        <taxon>Bacteria</taxon>
        <taxon>Pseudomonadati</taxon>
        <taxon>Pseudomonadota</taxon>
        <taxon>Alphaproteobacteria</taxon>
        <taxon>Hyphomicrobiales</taxon>
        <taxon>Boseaceae</taxon>
        <taxon>Bosea</taxon>
    </lineage>
</organism>
<dbReference type="InterPro" id="IPR051682">
    <property type="entry name" value="Mito_Persulfide_Diox"/>
</dbReference>
<keyword evidence="1" id="KW-0479">Metal-binding</keyword>
<feature type="domain" description="Metallo-beta-lactamase" evidence="2">
    <location>
        <begin position="156"/>
        <end position="345"/>
    </location>
</feature>
<protein>
    <submittedName>
        <fullName evidence="3">MBL fold metallo-hydrolase</fullName>
    </submittedName>
    <submittedName>
        <fullName evidence="4">TIGR01244 family protein</fullName>
    </submittedName>
</protein>
<dbReference type="PANTHER" id="PTHR43084">
    <property type="entry name" value="PERSULFIDE DIOXYGENASE ETHE1"/>
    <property type="match status" value="1"/>
</dbReference>